<reference evidence="14" key="2">
    <citation type="journal article" date="2023" name="BMC Genomics">
        <title>Pest status, molecular evolution, and epigenetic factors derived from the genome assembly of Frankliniella fusca, a thysanopteran phytovirus vector.</title>
        <authorList>
            <person name="Catto M.A."/>
            <person name="Labadie P.E."/>
            <person name="Jacobson A.L."/>
            <person name="Kennedy G.G."/>
            <person name="Srinivasan R."/>
            <person name="Hunt B.G."/>
        </authorList>
    </citation>
    <scope>NUCLEOTIDE SEQUENCE</scope>
    <source>
        <strain evidence="14">PL_HMW_Pooled</strain>
    </source>
</reference>
<keyword evidence="7" id="KW-0560">Oxidoreductase</keyword>
<dbReference type="SMART" id="SM00558">
    <property type="entry name" value="JmjC"/>
    <property type="match status" value="1"/>
</dbReference>
<dbReference type="Proteomes" id="UP001219518">
    <property type="component" value="Unassembled WGS sequence"/>
</dbReference>
<dbReference type="GO" id="GO:0005634">
    <property type="term" value="C:nucleus"/>
    <property type="evidence" value="ECO:0007669"/>
    <property type="project" value="UniProtKB-SubCell"/>
</dbReference>
<dbReference type="FunFam" id="2.60.120.10:FF:000059">
    <property type="entry name" value="jmjC domain-containing protein 7"/>
    <property type="match status" value="1"/>
</dbReference>
<reference evidence="14" key="1">
    <citation type="submission" date="2021-07" db="EMBL/GenBank/DDBJ databases">
        <authorList>
            <person name="Catto M.A."/>
            <person name="Jacobson A."/>
            <person name="Kennedy G."/>
            <person name="Labadie P."/>
            <person name="Hunt B.G."/>
            <person name="Srinivasan R."/>
        </authorList>
    </citation>
    <scope>NUCLEOTIDE SEQUENCE</scope>
    <source>
        <strain evidence="14">PL_HMW_Pooled</strain>
        <tissue evidence="14">Head</tissue>
    </source>
</reference>
<keyword evidence="4" id="KW-0963">Cytoplasm</keyword>
<dbReference type="Gene3D" id="2.60.120.10">
    <property type="entry name" value="Jelly Rolls"/>
    <property type="match status" value="1"/>
</dbReference>
<proteinExistence type="predicted"/>
<evidence type="ECO:0000256" key="11">
    <source>
        <dbReference type="ARBA" id="ARBA00066577"/>
    </source>
</evidence>
<keyword evidence="9" id="KW-1015">Disulfide bond</keyword>
<feature type="domain" description="JmjC" evidence="13">
    <location>
        <begin position="129"/>
        <end position="318"/>
    </location>
</feature>
<dbReference type="EMBL" id="JAHWGI010001145">
    <property type="protein sequence ID" value="KAK3923396.1"/>
    <property type="molecule type" value="Genomic_DNA"/>
</dbReference>
<evidence type="ECO:0000256" key="3">
    <source>
        <dbReference type="ARBA" id="ARBA00004496"/>
    </source>
</evidence>
<dbReference type="GO" id="GO:0016787">
    <property type="term" value="F:hydrolase activity"/>
    <property type="evidence" value="ECO:0007669"/>
    <property type="project" value="UniProtKB-KW"/>
</dbReference>
<evidence type="ECO:0000256" key="9">
    <source>
        <dbReference type="ARBA" id="ARBA00023157"/>
    </source>
</evidence>
<name>A0AAE1HL73_9NEOP</name>
<organism evidence="14 15">
    <name type="scientific">Frankliniella fusca</name>
    <dbReference type="NCBI Taxonomy" id="407009"/>
    <lineage>
        <taxon>Eukaryota</taxon>
        <taxon>Metazoa</taxon>
        <taxon>Ecdysozoa</taxon>
        <taxon>Arthropoda</taxon>
        <taxon>Hexapoda</taxon>
        <taxon>Insecta</taxon>
        <taxon>Pterygota</taxon>
        <taxon>Neoptera</taxon>
        <taxon>Paraneoptera</taxon>
        <taxon>Thysanoptera</taxon>
        <taxon>Terebrantia</taxon>
        <taxon>Thripoidea</taxon>
        <taxon>Thripidae</taxon>
        <taxon>Frankliniella</taxon>
    </lineage>
</organism>
<evidence type="ECO:0000256" key="8">
    <source>
        <dbReference type="ARBA" id="ARBA00023004"/>
    </source>
</evidence>
<dbReference type="InterPro" id="IPR041667">
    <property type="entry name" value="Cupin_8"/>
</dbReference>
<dbReference type="EC" id="1.14.11.63" evidence="11"/>
<evidence type="ECO:0000256" key="5">
    <source>
        <dbReference type="ARBA" id="ARBA00022723"/>
    </source>
</evidence>
<accession>A0AAE1HL73</accession>
<dbReference type="GO" id="GO:0106155">
    <property type="term" value="F:peptidyl-lysine 3-dioxygenase activity"/>
    <property type="evidence" value="ECO:0007669"/>
    <property type="project" value="UniProtKB-EC"/>
</dbReference>
<sequence>MRMEEIFKSLSEEAREFQYGISIPQISIKEVTPFEFYRTYVSANQPVLIKNACNHWPAFLKWNKEYFCNTMGEKKVIVSVTPNGFADAVAYDSITQKEYFVLPEERSMTFSEFWRAMDHPEKYPGVYYLQRQNSNLTEELPELLQDMERHLPWATEVFGSAPDAVNFWAGDQRAVTSMHKDPYENIYCVVRGHKDFILHPPTDRPWIPYKNYPPAKYQEVSPGKFVINPNSFEHTTIQLENDAGYVPWICIDPLQPDFNRYPSYRNASALHVRINAGDALFLPSLWYHHVRQSHCCIAVNYWYDMQYDIKYVYHKFLETLVGSQKLLKGKNES</sequence>
<evidence type="ECO:0000256" key="6">
    <source>
        <dbReference type="ARBA" id="ARBA00022801"/>
    </source>
</evidence>
<comment type="caution">
    <text evidence="14">The sequence shown here is derived from an EMBL/GenBank/DDBJ whole genome shotgun (WGS) entry which is preliminary data.</text>
</comment>
<keyword evidence="8" id="KW-0408">Iron</keyword>
<keyword evidence="5" id="KW-0479">Metal-binding</keyword>
<protein>
    <recommendedName>
        <fullName evidence="12">Bifunctional peptidase and (3S)-lysyl hydroxylase JMJD7</fullName>
        <ecNumber evidence="11">1.14.11.63</ecNumber>
    </recommendedName>
</protein>
<evidence type="ECO:0000256" key="7">
    <source>
        <dbReference type="ARBA" id="ARBA00023002"/>
    </source>
</evidence>
<keyword evidence="10" id="KW-0539">Nucleus</keyword>
<keyword evidence="15" id="KW-1185">Reference proteome</keyword>
<evidence type="ECO:0000256" key="12">
    <source>
        <dbReference type="ARBA" id="ARBA00071397"/>
    </source>
</evidence>
<comment type="cofactor">
    <cofactor evidence="1">
        <name>Fe(2+)</name>
        <dbReference type="ChEBI" id="CHEBI:29033"/>
    </cofactor>
</comment>
<gene>
    <name evidence="14" type="ORF">KUF71_001807</name>
</gene>
<evidence type="ECO:0000256" key="2">
    <source>
        <dbReference type="ARBA" id="ARBA00004123"/>
    </source>
</evidence>
<dbReference type="PANTHER" id="PTHR12461">
    <property type="entry name" value="HYPOXIA-INDUCIBLE FACTOR 1 ALPHA INHIBITOR-RELATED"/>
    <property type="match status" value="1"/>
</dbReference>
<dbReference type="InterPro" id="IPR003347">
    <property type="entry name" value="JmjC_dom"/>
</dbReference>
<keyword evidence="6" id="KW-0378">Hydrolase</keyword>
<evidence type="ECO:0000256" key="10">
    <source>
        <dbReference type="ARBA" id="ARBA00023242"/>
    </source>
</evidence>
<evidence type="ECO:0000313" key="15">
    <source>
        <dbReference type="Proteomes" id="UP001219518"/>
    </source>
</evidence>
<evidence type="ECO:0000256" key="1">
    <source>
        <dbReference type="ARBA" id="ARBA00001954"/>
    </source>
</evidence>
<dbReference type="AlphaFoldDB" id="A0AAE1HL73"/>
<evidence type="ECO:0000259" key="13">
    <source>
        <dbReference type="PROSITE" id="PS51184"/>
    </source>
</evidence>
<evidence type="ECO:0000313" key="14">
    <source>
        <dbReference type="EMBL" id="KAK3923396.1"/>
    </source>
</evidence>
<dbReference type="GO" id="GO:0005737">
    <property type="term" value="C:cytoplasm"/>
    <property type="evidence" value="ECO:0007669"/>
    <property type="project" value="UniProtKB-SubCell"/>
</dbReference>
<comment type="subcellular location">
    <subcellularLocation>
        <location evidence="3">Cytoplasm</location>
    </subcellularLocation>
    <subcellularLocation>
        <location evidence="2">Nucleus</location>
    </subcellularLocation>
</comment>
<dbReference type="GO" id="GO:0046872">
    <property type="term" value="F:metal ion binding"/>
    <property type="evidence" value="ECO:0007669"/>
    <property type="project" value="UniProtKB-KW"/>
</dbReference>
<dbReference type="Pfam" id="PF13621">
    <property type="entry name" value="Cupin_8"/>
    <property type="match status" value="1"/>
</dbReference>
<evidence type="ECO:0000256" key="4">
    <source>
        <dbReference type="ARBA" id="ARBA00022490"/>
    </source>
</evidence>
<dbReference type="SUPFAM" id="SSF51197">
    <property type="entry name" value="Clavaminate synthase-like"/>
    <property type="match status" value="1"/>
</dbReference>
<dbReference type="PROSITE" id="PS51184">
    <property type="entry name" value="JMJC"/>
    <property type="match status" value="1"/>
</dbReference>
<dbReference type="PANTHER" id="PTHR12461:SF99">
    <property type="entry name" value="BIFUNCTIONAL PEPTIDASE AND (3S)-LYSYL HYDROXYLASE JMJD7"/>
    <property type="match status" value="1"/>
</dbReference>
<dbReference type="InterPro" id="IPR014710">
    <property type="entry name" value="RmlC-like_jellyroll"/>
</dbReference>